<dbReference type="OrthoDB" id="2065010at2"/>
<reference evidence="1 2" key="1">
    <citation type="submission" date="2019-04" db="EMBL/GenBank/DDBJ databases">
        <title>Draft genome sequences for three unisolated Alnus-infective Frankia Sp+ strains, AgTrS, AiOr and AvVan, the first sequenced Frankia strains able to sporulate in-planta.</title>
        <authorList>
            <person name="Bethencourt L."/>
            <person name="Vautrin F."/>
            <person name="Taib N."/>
            <person name="Dubost A."/>
            <person name="Castro-Garcia L."/>
            <person name="Imbaud O."/>
            <person name="Abrouk D."/>
            <person name="Fournier P."/>
            <person name="Briolay J."/>
            <person name="Nguyen A."/>
            <person name="Normand P."/>
            <person name="Fernandez M.P."/>
            <person name="Brochier-Armanet C."/>
            <person name="Herrera-Belaroussi A."/>
        </authorList>
    </citation>
    <scope>NUCLEOTIDE SEQUENCE [LARGE SCALE GENOMIC DNA]</scope>
    <source>
        <strain evidence="1 2">AvVan</strain>
    </source>
</reference>
<evidence type="ECO:0000313" key="1">
    <source>
        <dbReference type="EMBL" id="THJ74443.1"/>
    </source>
</evidence>
<name>A0A4S5EQM6_9ACTN</name>
<gene>
    <name evidence="1" type="ORF">E7Y31_11410</name>
</gene>
<dbReference type="Proteomes" id="UP000305282">
    <property type="component" value="Unassembled WGS sequence"/>
</dbReference>
<proteinExistence type="predicted"/>
<sequence length="242" mass="25388">MYAMQYEITLPADYDMMIIRRRVADTGHALDDRAGLALKAYAIRERGVAGAAVNQYAPFYLWHDAAAMGHFLVGGGGFDRIIRSFGRPPVAHGAVLAVITGPAHSTGPQPVAGPARSGLADAPTPTIAPTTPATTPVIASAVAPTAASRLVTRLPADPDTDGMGPGLDARVAHETDALAALAGRAGLHTAALTLDPRRWELTRFALWADATAAAEDTEDTEDYQVLHVCMPGPAPLPAGRRW</sequence>
<keyword evidence="2" id="KW-1185">Reference proteome</keyword>
<organism evidence="1 2">
    <name type="scientific">Candidatus Frankia alpina</name>
    <dbReference type="NCBI Taxonomy" id="2699483"/>
    <lineage>
        <taxon>Bacteria</taxon>
        <taxon>Bacillati</taxon>
        <taxon>Actinomycetota</taxon>
        <taxon>Actinomycetes</taxon>
        <taxon>Frankiales</taxon>
        <taxon>Frankiaceae</taxon>
        <taxon>Frankia</taxon>
    </lineage>
</organism>
<accession>A0A4S5EQM6</accession>
<dbReference type="RefSeq" id="WP_136448139.1">
    <property type="nucleotide sequence ID" value="NZ_SSXH01000242.1"/>
</dbReference>
<protein>
    <submittedName>
        <fullName evidence="1">DUF4865 family protein</fullName>
    </submittedName>
</protein>
<dbReference type="InterPro" id="IPR032349">
    <property type="entry name" value="DUF4865"/>
</dbReference>
<comment type="caution">
    <text evidence="1">The sequence shown here is derived from an EMBL/GenBank/DDBJ whole genome shotgun (WGS) entry which is preliminary data.</text>
</comment>
<evidence type="ECO:0000313" key="2">
    <source>
        <dbReference type="Proteomes" id="UP000305282"/>
    </source>
</evidence>
<dbReference type="AlphaFoldDB" id="A0A4S5EQM6"/>
<dbReference type="EMBL" id="SSXH01000242">
    <property type="protein sequence ID" value="THJ74443.1"/>
    <property type="molecule type" value="Genomic_DNA"/>
</dbReference>
<dbReference type="Pfam" id="PF16157">
    <property type="entry name" value="DUF4865"/>
    <property type="match status" value="2"/>
</dbReference>